<feature type="domain" description="Helicase C-terminal" evidence="7">
    <location>
        <begin position="448"/>
        <end position="603"/>
    </location>
</feature>
<dbReference type="SMART" id="SM00487">
    <property type="entry name" value="DEXDc"/>
    <property type="match status" value="1"/>
</dbReference>
<evidence type="ECO:0000256" key="5">
    <source>
        <dbReference type="SAM" id="Phobius"/>
    </source>
</evidence>
<dbReference type="GeneID" id="39985910"/>
<dbReference type="Gene3D" id="1.10.30.50">
    <property type="match status" value="1"/>
</dbReference>
<dbReference type="InterPro" id="IPR049730">
    <property type="entry name" value="SNF2/RAD54-like_C"/>
</dbReference>
<dbReference type="InterPro" id="IPR001650">
    <property type="entry name" value="Helicase_C-like"/>
</dbReference>
<dbReference type="PROSITE" id="PS51194">
    <property type="entry name" value="HELICASE_CTER"/>
    <property type="match status" value="1"/>
</dbReference>
<keyword evidence="5" id="KW-1133">Transmembrane helix</keyword>
<evidence type="ECO:0000256" key="1">
    <source>
        <dbReference type="ARBA" id="ARBA00022741"/>
    </source>
</evidence>
<dbReference type="GO" id="GO:0004520">
    <property type="term" value="F:DNA endonuclease activity"/>
    <property type="evidence" value="ECO:0007669"/>
    <property type="project" value="TreeGrafter"/>
</dbReference>
<name>A0A1X0NWY2_9TRYP</name>
<proteinExistence type="predicted"/>
<evidence type="ECO:0000313" key="9">
    <source>
        <dbReference type="Proteomes" id="UP000192257"/>
    </source>
</evidence>
<dbReference type="GO" id="GO:0016787">
    <property type="term" value="F:hydrolase activity"/>
    <property type="evidence" value="ECO:0007669"/>
    <property type="project" value="UniProtKB-KW"/>
</dbReference>
<dbReference type="GO" id="GO:0031297">
    <property type="term" value="P:replication fork processing"/>
    <property type="evidence" value="ECO:0007669"/>
    <property type="project" value="TreeGrafter"/>
</dbReference>
<dbReference type="CDD" id="cd00085">
    <property type="entry name" value="HNHc"/>
    <property type="match status" value="1"/>
</dbReference>
<evidence type="ECO:0000256" key="2">
    <source>
        <dbReference type="ARBA" id="ARBA00022801"/>
    </source>
</evidence>
<dbReference type="Proteomes" id="UP000192257">
    <property type="component" value="Unassembled WGS sequence"/>
</dbReference>
<keyword evidence="5" id="KW-0472">Membrane</keyword>
<dbReference type="Pfam" id="PF01844">
    <property type="entry name" value="HNH"/>
    <property type="match status" value="1"/>
</dbReference>
<keyword evidence="4" id="KW-0067">ATP-binding</keyword>
<dbReference type="STRING" id="67003.A0A1X0NWY2"/>
<dbReference type="GO" id="GO:0006281">
    <property type="term" value="P:DNA repair"/>
    <property type="evidence" value="ECO:0007669"/>
    <property type="project" value="TreeGrafter"/>
</dbReference>
<feature type="transmembrane region" description="Helical" evidence="5">
    <location>
        <begin position="963"/>
        <end position="988"/>
    </location>
</feature>
<keyword evidence="2" id="KW-0378">Hydrolase</keyword>
<evidence type="ECO:0000256" key="4">
    <source>
        <dbReference type="ARBA" id="ARBA00022840"/>
    </source>
</evidence>
<sequence length="989" mass="112238">MEQFLASGQKYCLVCNTLRWFKISRFGCVFACRCPGCFIDFRNVLRDYVNAVNLGERQVEFVPVISGRVSTEHMKIAQVELDLLEKAVCLRFMNTTSEDALQIVSGLPNSLGQWVATVDGYFRFPMESLDLLLHELKMASDVNGDPLYINEPSQRSLEIASTSNTQRNFSLSELLPARLFSALHQHQIDGICRALMFDGRVLFADEMGVGKTLQAIGTVAALKAFPTLVVCPAALRHLWVEEFEKWLTDVIELDDIHIISSSSNFLSIKDTPKVVITSFHMAAILATQMKSRVWKCIVVDESHTLHTTLEAYTDAQYTSLLCDIGKRSRYCLFLSGTPSLTSPFDLFNQIDTISPGLLGRNRCEFALRYCRTEFSPYFRVWESTRGVELYSLLASTCMIRRLKSEILTDLPSKQRVLLRVPEKVLNIQEKGNSFQEKYATSWRKKSDKIIEVVDYVLTKYTKVVIFAHHIKLLDCLTKHINEKKYTWIRIDGSTPVSSRATSLSLFNNGDIRVAIIGITACAVGIHLTGASCALFAELPPDVTWMQQAEDRLHRPGQEKRVIFFYIIGSGSFFDGELFARLCRSFQAVRQATDGVSSSLTASYASHAVSLSDEVMDVNTITGRYAGTSLHLTTSASLLFRISPNTGRIHVSQAKKYLTSLSIDEAQQHWSLSDDFSRQLTQFMLNIEKLSSYEYRRLKFSARWFPSDFTWKPEKNERKTAFRYSHEKPLLGRVFFWKVNRRHNYSTHSYGALLSSSGGSYKPLCLECEHPLSCTLTISPGDIVHTDHDTDMFCGGSCREAFYIKRSGFAVRRSVREADKGICSCCQVDCETLCALVAVATTRKDRESIIDQMHPHMRHYPNLFNRIVEHPVPGNVWNADHILPVSQGGGEASMDNLQTLCVACHLEKTISESKMKHKYITKESHRTTVDVSSGHFAFKATRRVTAARVQCTQDLLSFSSKDTYFFFFFCHFFFSCCPFCVMKVPFFLYY</sequence>
<dbReference type="SUPFAM" id="SSF52540">
    <property type="entry name" value="P-loop containing nucleoside triphosphate hydrolases"/>
    <property type="match status" value="2"/>
</dbReference>
<dbReference type="EMBL" id="NBCO01000016">
    <property type="protein sequence ID" value="ORC88620.1"/>
    <property type="molecule type" value="Genomic_DNA"/>
</dbReference>
<comment type="caution">
    <text evidence="8">The sequence shown here is derived from an EMBL/GenBank/DDBJ whole genome shotgun (WGS) entry which is preliminary data.</text>
</comment>
<dbReference type="PANTHER" id="PTHR45766">
    <property type="entry name" value="DNA ANNEALING HELICASE AND ENDONUCLEASE ZRANB3 FAMILY MEMBER"/>
    <property type="match status" value="1"/>
</dbReference>
<dbReference type="OrthoDB" id="2801544at2759"/>
<keyword evidence="5" id="KW-0812">Transmembrane</keyword>
<evidence type="ECO:0000259" key="6">
    <source>
        <dbReference type="PROSITE" id="PS51192"/>
    </source>
</evidence>
<dbReference type="GO" id="GO:0043596">
    <property type="term" value="C:nuclear replication fork"/>
    <property type="evidence" value="ECO:0007669"/>
    <property type="project" value="TreeGrafter"/>
</dbReference>
<dbReference type="SMART" id="SM00490">
    <property type="entry name" value="HELICc"/>
    <property type="match status" value="1"/>
</dbReference>
<dbReference type="Gene3D" id="3.40.50.300">
    <property type="entry name" value="P-loop containing nucleotide triphosphate hydrolases"/>
    <property type="match status" value="1"/>
</dbReference>
<dbReference type="Pfam" id="PF00271">
    <property type="entry name" value="Helicase_C"/>
    <property type="match status" value="1"/>
</dbReference>
<dbReference type="CDD" id="cd18793">
    <property type="entry name" value="SF2_C_SNF"/>
    <property type="match status" value="1"/>
</dbReference>
<dbReference type="GO" id="GO:0005524">
    <property type="term" value="F:ATP binding"/>
    <property type="evidence" value="ECO:0007669"/>
    <property type="project" value="UniProtKB-KW"/>
</dbReference>
<dbReference type="GO" id="GO:0003676">
    <property type="term" value="F:nucleic acid binding"/>
    <property type="evidence" value="ECO:0007669"/>
    <property type="project" value="InterPro"/>
</dbReference>
<protein>
    <submittedName>
        <fullName evidence="8">Putative SNF2 DNA repair protein</fullName>
    </submittedName>
</protein>
<evidence type="ECO:0000313" key="8">
    <source>
        <dbReference type="EMBL" id="ORC88620.1"/>
    </source>
</evidence>
<dbReference type="InterPro" id="IPR003615">
    <property type="entry name" value="HNH_nuc"/>
</dbReference>
<keyword evidence="9" id="KW-1185">Reference proteome</keyword>
<dbReference type="RefSeq" id="XP_028882686.1">
    <property type="nucleotide sequence ID" value="XM_029026130.1"/>
</dbReference>
<dbReference type="GO" id="GO:0008270">
    <property type="term" value="F:zinc ion binding"/>
    <property type="evidence" value="ECO:0007669"/>
    <property type="project" value="InterPro"/>
</dbReference>
<dbReference type="InterPro" id="IPR002711">
    <property type="entry name" value="HNH"/>
</dbReference>
<evidence type="ECO:0000259" key="7">
    <source>
        <dbReference type="PROSITE" id="PS51194"/>
    </source>
</evidence>
<dbReference type="AlphaFoldDB" id="A0A1X0NWY2"/>
<dbReference type="VEuPathDB" id="TriTrypDB:TM35_000162580"/>
<accession>A0A1X0NWY2</accession>
<dbReference type="InterPro" id="IPR014001">
    <property type="entry name" value="Helicase_ATP-bd"/>
</dbReference>
<organism evidence="8 9">
    <name type="scientific">Trypanosoma theileri</name>
    <dbReference type="NCBI Taxonomy" id="67003"/>
    <lineage>
        <taxon>Eukaryota</taxon>
        <taxon>Discoba</taxon>
        <taxon>Euglenozoa</taxon>
        <taxon>Kinetoplastea</taxon>
        <taxon>Metakinetoplastina</taxon>
        <taxon>Trypanosomatida</taxon>
        <taxon>Trypanosomatidae</taxon>
        <taxon>Trypanosoma</taxon>
    </lineage>
</organism>
<feature type="domain" description="Helicase ATP-binding" evidence="6">
    <location>
        <begin position="192"/>
        <end position="356"/>
    </location>
</feature>
<keyword evidence="1" id="KW-0547">Nucleotide-binding</keyword>
<dbReference type="InterPro" id="IPR038718">
    <property type="entry name" value="SNF2-like_sf"/>
</dbReference>
<dbReference type="PROSITE" id="PS51192">
    <property type="entry name" value="HELICASE_ATP_BIND_1"/>
    <property type="match status" value="1"/>
</dbReference>
<gene>
    <name evidence="8" type="ORF">TM35_000162580</name>
</gene>
<reference evidence="8 9" key="1">
    <citation type="submission" date="2017-03" db="EMBL/GenBank/DDBJ databases">
        <title>An alternative strategy for trypanosome survival in the mammalian bloodstream revealed through genome and transcriptome analysis of the ubiquitous bovine parasite Trypanosoma (Megatrypanum) theileri.</title>
        <authorList>
            <person name="Kelly S."/>
            <person name="Ivens A."/>
            <person name="Mott A."/>
            <person name="O'Neill E."/>
            <person name="Emms D."/>
            <person name="Macleod O."/>
            <person name="Voorheis P."/>
            <person name="Matthews J."/>
            <person name="Matthews K."/>
            <person name="Carrington M."/>
        </authorList>
    </citation>
    <scope>NUCLEOTIDE SEQUENCE [LARGE SCALE GENOMIC DNA]</scope>
    <source>
        <strain evidence="8">Edinburgh</strain>
    </source>
</reference>
<evidence type="ECO:0000256" key="3">
    <source>
        <dbReference type="ARBA" id="ARBA00022806"/>
    </source>
</evidence>
<dbReference type="Gene3D" id="3.40.50.10810">
    <property type="entry name" value="Tandem AAA-ATPase domain"/>
    <property type="match status" value="1"/>
</dbReference>
<dbReference type="PANTHER" id="PTHR45766:SF3">
    <property type="entry name" value="DNA ANNEALING HELICASE AND ENDONUCLEASE ZRANB3"/>
    <property type="match status" value="1"/>
</dbReference>
<keyword evidence="3" id="KW-0347">Helicase</keyword>
<dbReference type="GO" id="GO:0004386">
    <property type="term" value="F:helicase activity"/>
    <property type="evidence" value="ECO:0007669"/>
    <property type="project" value="UniProtKB-KW"/>
</dbReference>
<dbReference type="Pfam" id="PF00176">
    <property type="entry name" value="SNF2-rel_dom"/>
    <property type="match status" value="1"/>
</dbReference>
<dbReference type="InterPro" id="IPR000330">
    <property type="entry name" value="SNF2_N"/>
</dbReference>
<dbReference type="InterPro" id="IPR027417">
    <property type="entry name" value="P-loop_NTPase"/>
</dbReference>